<reference evidence="1" key="1">
    <citation type="journal article" date="2022" name="bioRxiv">
        <title>Sequencing and chromosome-scale assembly of the giantPleurodeles waltlgenome.</title>
        <authorList>
            <person name="Brown T."/>
            <person name="Elewa A."/>
            <person name="Iarovenko S."/>
            <person name="Subramanian E."/>
            <person name="Araus A.J."/>
            <person name="Petzold A."/>
            <person name="Susuki M."/>
            <person name="Suzuki K.-i.T."/>
            <person name="Hayashi T."/>
            <person name="Toyoda A."/>
            <person name="Oliveira C."/>
            <person name="Osipova E."/>
            <person name="Leigh N.D."/>
            <person name="Simon A."/>
            <person name="Yun M.H."/>
        </authorList>
    </citation>
    <scope>NUCLEOTIDE SEQUENCE</scope>
    <source>
        <strain evidence="1">20211129_DDA</strain>
        <tissue evidence="1">Liver</tissue>
    </source>
</reference>
<evidence type="ECO:0000313" key="2">
    <source>
        <dbReference type="Proteomes" id="UP001066276"/>
    </source>
</evidence>
<protein>
    <submittedName>
        <fullName evidence="1">Uncharacterized protein</fullName>
    </submittedName>
</protein>
<dbReference type="AlphaFoldDB" id="A0AAV7SRR8"/>
<proteinExistence type="predicted"/>
<organism evidence="1 2">
    <name type="scientific">Pleurodeles waltl</name>
    <name type="common">Iberian ribbed newt</name>
    <dbReference type="NCBI Taxonomy" id="8319"/>
    <lineage>
        <taxon>Eukaryota</taxon>
        <taxon>Metazoa</taxon>
        <taxon>Chordata</taxon>
        <taxon>Craniata</taxon>
        <taxon>Vertebrata</taxon>
        <taxon>Euteleostomi</taxon>
        <taxon>Amphibia</taxon>
        <taxon>Batrachia</taxon>
        <taxon>Caudata</taxon>
        <taxon>Salamandroidea</taxon>
        <taxon>Salamandridae</taxon>
        <taxon>Pleurodelinae</taxon>
        <taxon>Pleurodeles</taxon>
    </lineage>
</organism>
<name>A0AAV7SRR8_PLEWA</name>
<dbReference type="EMBL" id="JANPWB010000008">
    <property type="protein sequence ID" value="KAJ1166775.1"/>
    <property type="molecule type" value="Genomic_DNA"/>
</dbReference>
<gene>
    <name evidence="1" type="ORF">NDU88_007171</name>
</gene>
<dbReference type="Proteomes" id="UP001066276">
    <property type="component" value="Chromosome 4_2"/>
</dbReference>
<evidence type="ECO:0000313" key="1">
    <source>
        <dbReference type="EMBL" id="KAJ1166775.1"/>
    </source>
</evidence>
<sequence>MLWDGTGNLCKHQALKLPSLTRTGKAMMACVLALQNKGSHESGTLVQESLTPEVCSGTSEVGADVLSSCTTRSCGMLVMHRHETRQADIMASVCTGRIGEFVQPGLHSLTALGNHALWLLHGWSLAVTSGQES</sequence>
<comment type="caution">
    <text evidence="1">The sequence shown here is derived from an EMBL/GenBank/DDBJ whole genome shotgun (WGS) entry which is preliminary data.</text>
</comment>
<accession>A0AAV7SRR8</accession>
<keyword evidence="2" id="KW-1185">Reference proteome</keyword>